<accession>A0ABP9DSC5</accession>
<proteinExistence type="predicted"/>
<evidence type="ECO:0000313" key="2">
    <source>
        <dbReference type="EMBL" id="GAA4858654.1"/>
    </source>
</evidence>
<evidence type="ECO:0000313" key="3">
    <source>
        <dbReference type="Proteomes" id="UP001501323"/>
    </source>
</evidence>
<dbReference type="EMBL" id="BAABJY010000001">
    <property type="protein sequence ID" value="GAA4858654.1"/>
    <property type="molecule type" value="Genomic_DNA"/>
</dbReference>
<protein>
    <submittedName>
        <fullName evidence="2">Uncharacterized protein</fullName>
    </submittedName>
</protein>
<comment type="caution">
    <text evidence="2">The sequence shown here is derived from an EMBL/GenBank/DDBJ whole genome shotgun (WGS) entry which is preliminary data.</text>
</comment>
<gene>
    <name evidence="2" type="ORF">GCM10023332_08190</name>
</gene>
<name>A0ABP9DSC5_9GAMM</name>
<organism evidence="2 3">
    <name type="scientific">Luteimonas vadosa</name>
    <dbReference type="NCBI Taxonomy" id="1165507"/>
    <lineage>
        <taxon>Bacteria</taxon>
        <taxon>Pseudomonadati</taxon>
        <taxon>Pseudomonadota</taxon>
        <taxon>Gammaproteobacteria</taxon>
        <taxon>Lysobacterales</taxon>
        <taxon>Lysobacteraceae</taxon>
        <taxon>Luteimonas</taxon>
    </lineage>
</organism>
<evidence type="ECO:0000256" key="1">
    <source>
        <dbReference type="SAM" id="MobiDB-lite"/>
    </source>
</evidence>
<reference evidence="3" key="1">
    <citation type="journal article" date="2019" name="Int. J. Syst. Evol. Microbiol.">
        <title>The Global Catalogue of Microorganisms (GCM) 10K type strain sequencing project: providing services to taxonomists for standard genome sequencing and annotation.</title>
        <authorList>
            <consortium name="The Broad Institute Genomics Platform"/>
            <consortium name="The Broad Institute Genome Sequencing Center for Infectious Disease"/>
            <person name="Wu L."/>
            <person name="Ma J."/>
        </authorList>
    </citation>
    <scope>NUCLEOTIDE SEQUENCE [LARGE SCALE GENOMIC DNA]</scope>
    <source>
        <strain evidence="3">JCM 18392</strain>
    </source>
</reference>
<feature type="region of interest" description="Disordered" evidence="1">
    <location>
        <begin position="91"/>
        <end position="115"/>
    </location>
</feature>
<sequence length="115" mass="12823">MAMSESDIQTGWIYRTSNHQERLVLGRDRDGRIVYVSKGRNDAAPFRNCHVRITPRRFAQRAIGRLRQVEDVRPYIIANKASTVVVRESPRPAGTATLPEGEVAAPVARNGVPEA</sequence>
<keyword evidence="3" id="KW-1185">Reference proteome</keyword>
<dbReference type="Proteomes" id="UP001501323">
    <property type="component" value="Unassembled WGS sequence"/>
</dbReference>